<dbReference type="PANTHER" id="PTHR43333">
    <property type="entry name" value="2-HACID_DH_C DOMAIN-CONTAINING PROTEIN"/>
    <property type="match status" value="1"/>
</dbReference>
<keyword evidence="2" id="KW-0520">NAD</keyword>
<dbReference type="CDD" id="cd12164">
    <property type="entry name" value="GDH_like_2"/>
    <property type="match status" value="1"/>
</dbReference>
<organism evidence="4 5">
    <name type="scientific">Vannielia litorea</name>
    <dbReference type="NCBI Taxonomy" id="1217970"/>
    <lineage>
        <taxon>Bacteria</taxon>
        <taxon>Pseudomonadati</taxon>
        <taxon>Pseudomonadota</taxon>
        <taxon>Alphaproteobacteria</taxon>
        <taxon>Rhodobacterales</taxon>
        <taxon>Paracoccaceae</taxon>
        <taxon>Vannielia</taxon>
    </lineage>
</organism>
<evidence type="ECO:0000313" key="5">
    <source>
        <dbReference type="Proteomes" id="UP000184932"/>
    </source>
</evidence>
<dbReference type="Gene3D" id="3.40.50.720">
    <property type="entry name" value="NAD(P)-binding Rossmann-like Domain"/>
    <property type="match status" value="2"/>
</dbReference>
<dbReference type="GO" id="GO:0051287">
    <property type="term" value="F:NAD binding"/>
    <property type="evidence" value="ECO:0007669"/>
    <property type="project" value="InterPro"/>
</dbReference>
<keyword evidence="5" id="KW-1185">Reference proteome</keyword>
<dbReference type="OrthoDB" id="9787219at2"/>
<dbReference type="Pfam" id="PF02826">
    <property type="entry name" value="2-Hacid_dh_C"/>
    <property type="match status" value="1"/>
</dbReference>
<accession>A0A1N6EMI3</accession>
<keyword evidence="4" id="KW-0670">Pyruvate</keyword>
<sequence length="311" mass="33747">MSRDILAFYSAFDPFEPWRDALAPHLPDVEILRAEDVTEPERVRFTLVWKPPAGFFARFPNLAMVINLGAGVDQLVARDDLPDVPVTRLSDPEMGRMMAGFVLFSVLRHAREIPHFEQAQRESRWSYRHPKRAADICVAVLGLGELGRLAAEEVARQGFDTHGWATRPKDIAGVVSHHGPEALRPLLARADIVVCMLPLTPGTRGMIDAGLLAAFKPGAAFVNVSRGEIVDEPALVGALESGRIGSATLDVFAAEPLPETSPLWQMPRVLVTPHLASVAIPESAAAQIAANIRAITEGAPVANRVDPARGY</sequence>
<gene>
    <name evidence="4" type="ORF">SAMN05444002_0937</name>
</gene>
<reference evidence="5" key="1">
    <citation type="submission" date="2016-11" db="EMBL/GenBank/DDBJ databases">
        <authorList>
            <person name="Varghese N."/>
            <person name="Submissions S."/>
        </authorList>
    </citation>
    <scope>NUCLEOTIDE SEQUENCE [LARGE SCALE GENOMIC DNA]</scope>
    <source>
        <strain evidence="5">DSM 29440</strain>
    </source>
</reference>
<dbReference type="PANTHER" id="PTHR43333:SF1">
    <property type="entry name" value="D-ISOMER SPECIFIC 2-HYDROXYACID DEHYDROGENASE NAD-BINDING DOMAIN-CONTAINING PROTEIN"/>
    <property type="match status" value="1"/>
</dbReference>
<evidence type="ECO:0000256" key="1">
    <source>
        <dbReference type="ARBA" id="ARBA00023002"/>
    </source>
</evidence>
<protein>
    <submittedName>
        <fullName evidence="4">Glyoxylate/hydroxypyruvate reductase A</fullName>
    </submittedName>
</protein>
<dbReference type="EMBL" id="FSRL01000001">
    <property type="protein sequence ID" value="SIN84244.1"/>
    <property type="molecule type" value="Genomic_DNA"/>
</dbReference>
<feature type="domain" description="D-isomer specific 2-hydroxyacid dehydrogenase NAD-binding" evidence="3">
    <location>
        <begin position="105"/>
        <end position="276"/>
    </location>
</feature>
<proteinExistence type="predicted"/>
<dbReference type="InterPro" id="IPR036291">
    <property type="entry name" value="NAD(P)-bd_dom_sf"/>
</dbReference>
<name>A0A1N6EMI3_9RHOB</name>
<dbReference type="Proteomes" id="UP000184932">
    <property type="component" value="Unassembled WGS sequence"/>
</dbReference>
<dbReference type="AlphaFoldDB" id="A0A1N6EMI3"/>
<evidence type="ECO:0000256" key="2">
    <source>
        <dbReference type="ARBA" id="ARBA00023027"/>
    </source>
</evidence>
<keyword evidence="1" id="KW-0560">Oxidoreductase</keyword>
<evidence type="ECO:0000259" key="3">
    <source>
        <dbReference type="Pfam" id="PF02826"/>
    </source>
</evidence>
<dbReference type="GO" id="GO:0016491">
    <property type="term" value="F:oxidoreductase activity"/>
    <property type="evidence" value="ECO:0007669"/>
    <property type="project" value="UniProtKB-KW"/>
</dbReference>
<dbReference type="SUPFAM" id="SSF51735">
    <property type="entry name" value="NAD(P)-binding Rossmann-fold domains"/>
    <property type="match status" value="1"/>
</dbReference>
<dbReference type="STRING" id="1217970.SAMN05444002_0937"/>
<dbReference type="RefSeq" id="WP_074255060.1">
    <property type="nucleotide sequence ID" value="NZ_FSRL01000001.1"/>
</dbReference>
<evidence type="ECO:0000313" key="4">
    <source>
        <dbReference type="EMBL" id="SIN84244.1"/>
    </source>
</evidence>
<dbReference type="InterPro" id="IPR006140">
    <property type="entry name" value="D-isomer_DH_NAD-bd"/>
</dbReference>